<dbReference type="InterPro" id="IPR036890">
    <property type="entry name" value="HATPase_C_sf"/>
</dbReference>
<feature type="domain" description="Histidine kinase" evidence="15">
    <location>
        <begin position="689"/>
        <end position="919"/>
    </location>
</feature>
<evidence type="ECO:0000256" key="14">
    <source>
        <dbReference type="SAM" id="Phobius"/>
    </source>
</evidence>
<dbReference type="InterPro" id="IPR011006">
    <property type="entry name" value="CheY-like_superfamily"/>
</dbReference>
<dbReference type="SUPFAM" id="SSF55874">
    <property type="entry name" value="ATPase domain of HSP90 chaperone/DNA topoisomerase II/histidine kinase"/>
    <property type="match status" value="1"/>
</dbReference>
<dbReference type="EMBL" id="JACJTE010000004">
    <property type="protein sequence ID" value="MBD2560177.1"/>
    <property type="molecule type" value="Genomic_DNA"/>
</dbReference>
<dbReference type="SUPFAM" id="SSF158472">
    <property type="entry name" value="HAMP domain-like"/>
    <property type="match status" value="1"/>
</dbReference>
<evidence type="ECO:0000256" key="11">
    <source>
        <dbReference type="ARBA" id="ARBA00023136"/>
    </source>
</evidence>
<evidence type="ECO:0000313" key="21">
    <source>
        <dbReference type="Proteomes" id="UP000604661"/>
    </source>
</evidence>
<dbReference type="CDD" id="cd12913">
    <property type="entry name" value="PDC1_MCP_like"/>
    <property type="match status" value="1"/>
</dbReference>
<evidence type="ECO:0000259" key="16">
    <source>
        <dbReference type="PROSITE" id="PS50110"/>
    </source>
</evidence>
<keyword evidence="4" id="KW-1003">Cell membrane</keyword>
<dbReference type="CDD" id="cd16922">
    <property type="entry name" value="HATPase_EvgS-ArcB-TorS-like"/>
    <property type="match status" value="1"/>
</dbReference>
<evidence type="ECO:0000256" key="8">
    <source>
        <dbReference type="ARBA" id="ARBA00022777"/>
    </source>
</evidence>
<evidence type="ECO:0000256" key="2">
    <source>
        <dbReference type="ARBA" id="ARBA00004651"/>
    </source>
</evidence>
<feature type="transmembrane region" description="Helical" evidence="14">
    <location>
        <begin position="357"/>
        <end position="381"/>
    </location>
</feature>
<dbReference type="SMART" id="SM00388">
    <property type="entry name" value="HisKA"/>
    <property type="match status" value="1"/>
</dbReference>
<dbReference type="Pfam" id="PF02743">
    <property type="entry name" value="dCache_1"/>
    <property type="match status" value="1"/>
</dbReference>
<protein>
    <recommendedName>
        <fullName evidence="3">histidine kinase</fullName>
        <ecNumber evidence="3">2.7.13.3</ecNumber>
    </recommendedName>
</protein>
<keyword evidence="10" id="KW-0902">Two-component regulatory system</keyword>
<dbReference type="RefSeq" id="WP_190891851.1">
    <property type="nucleotide sequence ID" value="NZ_JACJTE010000004.1"/>
</dbReference>
<dbReference type="PROSITE" id="PS50110">
    <property type="entry name" value="RESPONSE_REGULATORY"/>
    <property type="match status" value="1"/>
</dbReference>
<dbReference type="SUPFAM" id="SSF47384">
    <property type="entry name" value="Homodimeric domain of signal transducing histidine kinase"/>
    <property type="match status" value="1"/>
</dbReference>
<gene>
    <name evidence="20" type="ORF">H6G95_05980</name>
</gene>
<dbReference type="InterPro" id="IPR000014">
    <property type="entry name" value="PAS"/>
</dbReference>
<dbReference type="Pfam" id="PF00672">
    <property type="entry name" value="HAMP"/>
    <property type="match status" value="1"/>
</dbReference>
<organism evidence="20 21">
    <name type="scientific">Nostoc linckia FACHB-391</name>
    <dbReference type="NCBI Taxonomy" id="2692906"/>
    <lineage>
        <taxon>Bacteria</taxon>
        <taxon>Bacillati</taxon>
        <taxon>Cyanobacteriota</taxon>
        <taxon>Cyanophyceae</taxon>
        <taxon>Nostocales</taxon>
        <taxon>Nostocaceae</taxon>
        <taxon>Nostoc</taxon>
    </lineage>
</organism>
<dbReference type="InterPro" id="IPR004358">
    <property type="entry name" value="Sig_transdc_His_kin-like_C"/>
</dbReference>
<keyword evidence="9 14" id="KW-1133">Transmembrane helix</keyword>
<dbReference type="PANTHER" id="PTHR45339">
    <property type="entry name" value="HYBRID SIGNAL TRANSDUCTION HISTIDINE KINASE J"/>
    <property type="match status" value="1"/>
</dbReference>
<dbReference type="PROSITE" id="PS50109">
    <property type="entry name" value="HIS_KIN"/>
    <property type="match status" value="1"/>
</dbReference>
<dbReference type="PROSITE" id="PS50113">
    <property type="entry name" value="PAC"/>
    <property type="match status" value="1"/>
</dbReference>
<proteinExistence type="predicted"/>
<feature type="coiled-coil region" evidence="13">
    <location>
        <begin position="616"/>
        <end position="654"/>
    </location>
</feature>
<dbReference type="PRINTS" id="PR00344">
    <property type="entry name" value="BCTRLSENSOR"/>
</dbReference>
<evidence type="ECO:0000256" key="1">
    <source>
        <dbReference type="ARBA" id="ARBA00000085"/>
    </source>
</evidence>
<dbReference type="InterPro" id="IPR033479">
    <property type="entry name" value="dCache_1"/>
</dbReference>
<feature type="domain" description="PAS" evidence="17">
    <location>
        <begin position="449"/>
        <end position="485"/>
    </location>
</feature>
<dbReference type="Gene3D" id="6.10.340.10">
    <property type="match status" value="1"/>
</dbReference>
<dbReference type="InterPro" id="IPR003594">
    <property type="entry name" value="HATPase_dom"/>
</dbReference>
<evidence type="ECO:0000259" key="18">
    <source>
        <dbReference type="PROSITE" id="PS50113"/>
    </source>
</evidence>
<dbReference type="SMART" id="SM00304">
    <property type="entry name" value="HAMP"/>
    <property type="match status" value="1"/>
</dbReference>
<feature type="modified residue" description="4-aspartylphosphate" evidence="12">
    <location>
        <position position="994"/>
    </location>
</feature>
<dbReference type="InterPro" id="IPR036097">
    <property type="entry name" value="HisK_dim/P_sf"/>
</dbReference>
<dbReference type="PANTHER" id="PTHR45339:SF1">
    <property type="entry name" value="HYBRID SIGNAL TRANSDUCTION HISTIDINE KINASE J"/>
    <property type="match status" value="1"/>
</dbReference>
<dbReference type="Pfam" id="PF02518">
    <property type="entry name" value="HATPase_c"/>
    <property type="match status" value="1"/>
</dbReference>
<evidence type="ECO:0000256" key="13">
    <source>
        <dbReference type="SAM" id="Coils"/>
    </source>
</evidence>
<accession>A0ABR8ERE9</accession>
<evidence type="ECO:0000256" key="7">
    <source>
        <dbReference type="ARBA" id="ARBA00022692"/>
    </source>
</evidence>
<dbReference type="Proteomes" id="UP000604661">
    <property type="component" value="Unassembled WGS sequence"/>
</dbReference>
<dbReference type="SMART" id="SM00448">
    <property type="entry name" value="REC"/>
    <property type="match status" value="1"/>
</dbReference>
<evidence type="ECO:0000256" key="4">
    <source>
        <dbReference type="ARBA" id="ARBA00022475"/>
    </source>
</evidence>
<feature type="domain" description="HAMP" evidence="19">
    <location>
        <begin position="378"/>
        <end position="430"/>
    </location>
</feature>
<dbReference type="InterPro" id="IPR000700">
    <property type="entry name" value="PAS-assoc_C"/>
</dbReference>
<comment type="catalytic activity">
    <reaction evidence="1">
        <text>ATP + protein L-histidine = ADP + protein N-phospho-L-histidine.</text>
        <dbReference type="EC" id="2.7.13.3"/>
    </reaction>
</comment>
<keyword evidence="6" id="KW-0808">Transferase</keyword>
<dbReference type="Gene3D" id="3.30.565.10">
    <property type="entry name" value="Histidine kinase-like ATPase, C-terminal domain"/>
    <property type="match status" value="1"/>
</dbReference>
<evidence type="ECO:0000256" key="5">
    <source>
        <dbReference type="ARBA" id="ARBA00022553"/>
    </source>
</evidence>
<evidence type="ECO:0000313" key="20">
    <source>
        <dbReference type="EMBL" id="MBD2560177.1"/>
    </source>
</evidence>
<keyword evidence="21" id="KW-1185">Reference proteome</keyword>
<dbReference type="Gene3D" id="3.30.450.20">
    <property type="entry name" value="PAS domain"/>
    <property type="match status" value="2"/>
</dbReference>
<evidence type="ECO:0000256" key="6">
    <source>
        <dbReference type="ARBA" id="ARBA00022679"/>
    </source>
</evidence>
<dbReference type="Gene3D" id="3.40.50.2300">
    <property type="match status" value="1"/>
</dbReference>
<keyword evidence="7 14" id="KW-0812">Transmembrane</keyword>
<feature type="domain" description="PAC" evidence="18">
    <location>
        <begin position="573"/>
        <end position="625"/>
    </location>
</feature>
<sequence>MLSKLHPVKSINCLVGKVYANMPLRYVLIVPFILQIFGAVGLVGYLSYQNGQKAVKELATLLENEICDRIEQHLDSYLTTPKQINQINLDAIDLGLLNLSDFLTTGNYFWKQMRVFNVGYNSFANPKGEFIGIERLNNGKLLINEVTEKHGIGKLYVYNTDLNGNRRQLQQVKNYDPRVEAWYADAVKAGKPVWSQIYQWEDKPEVLSISSSFPVYDKKNKLVGVISVDLILSQISNFLANLNTEKLGKTFILERSGLIVASSTTEPPYTIINGQIKRRSALDSQNYLIRLTTESLIKRFGNLEFIVGKQQLNFTADGVRYFVQVKNWRDELGLDWLILAVIPESVFMEEINANTRITILLCIVAFLVAAIIGILTARWVIQPILQLNISAKKIAQGEWEQIPEIQRSDELGELAKSFETMAKQLQLSFSALSAKNAQMQVLNEALSHSQSRLNQFLEAMPVGVFIIDAEGEPYYTNQIGQQILGQGAMSNDKPFSTRGYANGFGGPQDAQRLANATLTTGTAKTATPSPLRVYTEVSGEQLSEVYQAYLAGTDQLYPSDRLPILRALLGESARIDDMEIRYCNTIIPIEVLAKPIYDESGNIAFAIATFFDITQRKQTEKLLAEYNRTLEAQVKKRTEEFQQVIEQLQTTQEELIQSQKIAAQEQQAAVREAARSAAANLAKSEFLANMSHELRTPLNAILGFTQVMSRDYSLSGEHQENLAIINRAGEHLLNLINDILEMSKIEAGRITLNLSSFDLIHLLKNLEEMLHLRAASKNLELLFEYAQDIPKYIETDENKLCQVLINLLGNAIKFTDTGKVTLRVRLGTGKAGEQGEQIPLYPPHLFFEIQDTGCGITPQEIDLLFEAFEQTEIGRKSQQGTGLGLAISRKYVQLMGGDITVSSMPGVGSKFAFDVQIALTCPREIPTNQIKSQILALAPTEKAYRILVVDDSKESRLLLVKILTSLGFEVKEATDGVEAVANWESWQPHLIFMDMRMPIMDGYEATRMIKAKQIGHGAANRLRKFPKLKQLASSGSQCLEGGLPDSGDCEVLKVVHNASPTPETTGVMGNDAFGESTLRSRTALTSPCDFSKVTQDCCNTDTIIIALTASAFEEERQKILSIGCDDFIRKPFTQEVLLEKLSQHLGLNTNQVETTNIAVVDQATQIFVSVAELLSHLSQMSPEWLQQIHYAAASCSDELILELLKQIPSDNGQLFQVLRDLANNYQFEKIMELTKTNVE</sequence>
<dbReference type="CDD" id="cd17546">
    <property type="entry name" value="REC_hyHK_CKI1_RcsC-like"/>
    <property type="match status" value="1"/>
</dbReference>
<dbReference type="SUPFAM" id="SSF52172">
    <property type="entry name" value="CheY-like"/>
    <property type="match status" value="2"/>
</dbReference>
<dbReference type="InterPro" id="IPR003661">
    <property type="entry name" value="HisK_dim/P_dom"/>
</dbReference>
<dbReference type="InterPro" id="IPR005467">
    <property type="entry name" value="His_kinase_dom"/>
</dbReference>
<evidence type="ECO:0000256" key="10">
    <source>
        <dbReference type="ARBA" id="ARBA00023012"/>
    </source>
</evidence>
<keyword evidence="11 14" id="KW-0472">Membrane</keyword>
<evidence type="ECO:0000259" key="19">
    <source>
        <dbReference type="PROSITE" id="PS50885"/>
    </source>
</evidence>
<comment type="caution">
    <text evidence="20">The sequence shown here is derived from an EMBL/GenBank/DDBJ whole genome shotgun (WGS) entry which is preliminary data.</text>
</comment>
<evidence type="ECO:0000256" key="9">
    <source>
        <dbReference type="ARBA" id="ARBA00022989"/>
    </source>
</evidence>
<evidence type="ECO:0000256" key="12">
    <source>
        <dbReference type="PROSITE-ProRule" id="PRU00169"/>
    </source>
</evidence>
<dbReference type="CDD" id="cd00082">
    <property type="entry name" value="HisKA"/>
    <property type="match status" value="1"/>
</dbReference>
<keyword evidence="8" id="KW-0418">Kinase</keyword>
<dbReference type="CDD" id="cd06225">
    <property type="entry name" value="HAMP"/>
    <property type="match status" value="1"/>
</dbReference>
<keyword evidence="13" id="KW-0175">Coiled coil</keyword>
<dbReference type="EC" id="2.7.13.3" evidence="3"/>
<dbReference type="Pfam" id="PF00072">
    <property type="entry name" value="Response_reg"/>
    <property type="match status" value="1"/>
</dbReference>
<dbReference type="InterPro" id="IPR035965">
    <property type="entry name" value="PAS-like_dom_sf"/>
</dbReference>
<dbReference type="Gene3D" id="1.10.287.130">
    <property type="match status" value="1"/>
</dbReference>
<dbReference type="SMART" id="SM00387">
    <property type="entry name" value="HATPase_c"/>
    <property type="match status" value="1"/>
</dbReference>
<evidence type="ECO:0000259" key="17">
    <source>
        <dbReference type="PROSITE" id="PS50112"/>
    </source>
</evidence>
<dbReference type="InterPro" id="IPR001789">
    <property type="entry name" value="Sig_transdc_resp-reg_receiver"/>
</dbReference>
<dbReference type="InterPro" id="IPR003660">
    <property type="entry name" value="HAMP_dom"/>
</dbReference>
<comment type="subcellular location">
    <subcellularLocation>
        <location evidence="2">Cell membrane</location>
        <topology evidence="2">Multi-pass membrane protein</topology>
    </subcellularLocation>
</comment>
<dbReference type="Pfam" id="PF00512">
    <property type="entry name" value="HisKA"/>
    <property type="match status" value="1"/>
</dbReference>
<evidence type="ECO:0000256" key="3">
    <source>
        <dbReference type="ARBA" id="ARBA00012438"/>
    </source>
</evidence>
<dbReference type="PROSITE" id="PS50112">
    <property type="entry name" value="PAS"/>
    <property type="match status" value="1"/>
</dbReference>
<reference evidence="20 21" key="1">
    <citation type="journal article" date="2020" name="ISME J.">
        <title>Comparative genomics reveals insights into cyanobacterial evolution and habitat adaptation.</title>
        <authorList>
            <person name="Chen M.Y."/>
            <person name="Teng W.K."/>
            <person name="Zhao L."/>
            <person name="Hu C.X."/>
            <person name="Zhou Y.K."/>
            <person name="Han B.P."/>
            <person name="Song L.R."/>
            <person name="Shu W.S."/>
        </authorList>
    </citation>
    <scope>NUCLEOTIDE SEQUENCE [LARGE SCALE GENOMIC DNA]</scope>
    <source>
        <strain evidence="20 21">FACHB-391</strain>
    </source>
</reference>
<dbReference type="PROSITE" id="PS50885">
    <property type="entry name" value="HAMP"/>
    <property type="match status" value="1"/>
</dbReference>
<dbReference type="SMART" id="SM00086">
    <property type="entry name" value="PAC"/>
    <property type="match status" value="1"/>
</dbReference>
<dbReference type="InterPro" id="IPR001610">
    <property type="entry name" value="PAC"/>
</dbReference>
<keyword evidence="5 12" id="KW-0597">Phosphoprotein</keyword>
<feature type="domain" description="Response regulatory" evidence="16">
    <location>
        <begin position="945"/>
        <end position="1145"/>
    </location>
</feature>
<feature type="transmembrane region" description="Helical" evidence="14">
    <location>
        <begin position="26"/>
        <end position="48"/>
    </location>
</feature>
<name>A0ABR8ERE9_NOSLI</name>
<evidence type="ECO:0000259" key="15">
    <source>
        <dbReference type="PROSITE" id="PS50109"/>
    </source>
</evidence>
<dbReference type="SUPFAM" id="SSF55785">
    <property type="entry name" value="PYP-like sensor domain (PAS domain)"/>
    <property type="match status" value="1"/>
</dbReference>